<accession>A0A291GA02</accession>
<dbReference type="RefSeq" id="WP_096805131.1">
    <property type="nucleotide sequence ID" value="NZ_CP022196.1"/>
</dbReference>
<evidence type="ECO:0008006" key="3">
    <source>
        <dbReference type="Google" id="ProtNLM"/>
    </source>
</evidence>
<dbReference type="AlphaFoldDB" id="A0A291GA02"/>
<sequence>MPLISLSHLGQDLQKKYVLSCLAEIWQEMGLTVRVGPGFAEDADLCILHHDVTRLSPERVPQAPEGVRVLNGAVRDISKRRYSSLRLEPGADWDGQVIVKSNLNHFGGPEQRNLPRLTRLRLKAQSRLARLNWDLARSLPKKTYPVLDRLDKVPGWVWERDDLLVERFMPEREGDHYCLRGWLFFGSASYGYKLVATDPLVKVRTMVRYEYLDEVPPELQRHREEMGFDFGKFDYVMHDGRAILLDANKTPSFAGDRRSERVLRLARAVEEFLP</sequence>
<reference evidence="1 2" key="1">
    <citation type="submission" date="2017-06" db="EMBL/GenBank/DDBJ databases">
        <title>Celeribacter sp. TSPH2 complete genome sequence.</title>
        <authorList>
            <person name="Woo J.-H."/>
            <person name="Kim H.-S."/>
        </authorList>
    </citation>
    <scope>NUCLEOTIDE SEQUENCE [LARGE SCALE GENOMIC DNA]</scope>
    <source>
        <strain evidence="1 2">TSPH2</strain>
    </source>
</reference>
<name>A0A291GA02_9RHOB</name>
<dbReference type="OrthoDB" id="7337972at2"/>
<dbReference type="STRING" id="1758178.GCA_001550095_00585"/>
<keyword evidence="2" id="KW-1185">Reference proteome</keyword>
<gene>
    <name evidence="1" type="ORF">CEW89_04975</name>
</gene>
<dbReference type="KEGG" id="ceh:CEW89_04975"/>
<protein>
    <recommendedName>
        <fullName evidence="3">ATP-grasp domain-containing protein</fullName>
    </recommendedName>
</protein>
<dbReference type="Proteomes" id="UP000217935">
    <property type="component" value="Chromosome"/>
</dbReference>
<evidence type="ECO:0000313" key="1">
    <source>
        <dbReference type="EMBL" id="ATG46978.1"/>
    </source>
</evidence>
<evidence type="ECO:0000313" key="2">
    <source>
        <dbReference type="Proteomes" id="UP000217935"/>
    </source>
</evidence>
<organism evidence="1 2">
    <name type="scientific">Celeribacter ethanolicus</name>
    <dbReference type="NCBI Taxonomy" id="1758178"/>
    <lineage>
        <taxon>Bacteria</taxon>
        <taxon>Pseudomonadati</taxon>
        <taxon>Pseudomonadota</taxon>
        <taxon>Alphaproteobacteria</taxon>
        <taxon>Rhodobacterales</taxon>
        <taxon>Roseobacteraceae</taxon>
        <taxon>Celeribacter</taxon>
    </lineage>
</organism>
<dbReference type="EMBL" id="CP022196">
    <property type="protein sequence ID" value="ATG46978.1"/>
    <property type="molecule type" value="Genomic_DNA"/>
</dbReference>
<proteinExistence type="predicted"/>